<comment type="caution">
    <text evidence="2">The sequence shown here is derived from an EMBL/GenBank/DDBJ whole genome shotgun (WGS) entry which is preliminary data.</text>
</comment>
<evidence type="ECO:0000256" key="1">
    <source>
        <dbReference type="SAM" id="Phobius"/>
    </source>
</evidence>
<evidence type="ECO:0000313" key="3">
    <source>
        <dbReference type="Proteomes" id="UP001172102"/>
    </source>
</evidence>
<protein>
    <submittedName>
        <fullName evidence="2">Uncharacterized protein</fullName>
    </submittedName>
</protein>
<accession>A0AA40ANX5</accession>
<sequence length="168" mass="17657">MASTLVSSWSVALLETSIITIQILTAVFATIMHLTRCIPLPGLWDPTVADKTCWSDAAFKAVVVQSFVQADDGVGKGMGIALWASIEAQMGIIAACIPCLRGAFARFRGRVGLATTTVREGPGPAAGSWHGKEGMPRVLTAVVSQSEEDVLGNLERGGPGRINAEDGY</sequence>
<keyword evidence="1" id="KW-0812">Transmembrane</keyword>
<keyword evidence="1" id="KW-0472">Membrane</keyword>
<keyword evidence="1" id="KW-1133">Transmembrane helix</keyword>
<feature type="transmembrane region" description="Helical" evidence="1">
    <location>
        <begin position="12"/>
        <end position="34"/>
    </location>
</feature>
<dbReference type="AlphaFoldDB" id="A0AA40ANX5"/>
<proteinExistence type="predicted"/>
<dbReference type="Proteomes" id="UP001172102">
    <property type="component" value="Unassembled WGS sequence"/>
</dbReference>
<gene>
    <name evidence="2" type="ORF">B0H67DRAFT_551621</name>
</gene>
<name>A0AA40ANX5_9PEZI</name>
<organism evidence="2 3">
    <name type="scientific">Lasiosphaeris hirsuta</name>
    <dbReference type="NCBI Taxonomy" id="260670"/>
    <lineage>
        <taxon>Eukaryota</taxon>
        <taxon>Fungi</taxon>
        <taxon>Dikarya</taxon>
        <taxon>Ascomycota</taxon>
        <taxon>Pezizomycotina</taxon>
        <taxon>Sordariomycetes</taxon>
        <taxon>Sordariomycetidae</taxon>
        <taxon>Sordariales</taxon>
        <taxon>Lasiosphaeriaceae</taxon>
        <taxon>Lasiosphaeris</taxon>
    </lineage>
</organism>
<feature type="transmembrane region" description="Helical" evidence="1">
    <location>
        <begin position="80"/>
        <end position="100"/>
    </location>
</feature>
<dbReference type="EMBL" id="JAUKUA010000003">
    <property type="protein sequence ID" value="KAK0719217.1"/>
    <property type="molecule type" value="Genomic_DNA"/>
</dbReference>
<reference evidence="2" key="1">
    <citation type="submission" date="2023-06" db="EMBL/GenBank/DDBJ databases">
        <title>Genome-scale phylogeny and comparative genomics of the fungal order Sordariales.</title>
        <authorList>
            <consortium name="Lawrence Berkeley National Laboratory"/>
            <person name="Hensen N."/>
            <person name="Bonometti L."/>
            <person name="Westerberg I."/>
            <person name="Brannstrom I.O."/>
            <person name="Guillou S."/>
            <person name="Cros-Aarteil S."/>
            <person name="Calhoun S."/>
            <person name="Haridas S."/>
            <person name="Kuo A."/>
            <person name="Mondo S."/>
            <person name="Pangilinan J."/>
            <person name="Riley R."/>
            <person name="Labutti K."/>
            <person name="Andreopoulos B."/>
            <person name="Lipzen A."/>
            <person name="Chen C."/>
            <person name="Yanf M."/>
            <person name="Daum C."/>
            <person name="Ng V."/>
            <person name="Clum A."/>
            <person name="Steindorff A."/>
            <person name="Ohm R."/>
            <person name="Martin F."/>
            <person name="Silar P."/>
            <person name="Natvig D."/>
            <person name="Lalanne C."/>
            <person name="Gautier V."/>
            <person name="Ament-Velasquez S.L."/>
            <person name="Kruys A."/>
            <person name="Hutchinson M.I."/>
            <person name="Powell A.J."/>
            <person name="Barry K."/>
            <person name="Miller A.N."/>
            <person name="Grigoriev I.V."/>
            <person name="Debuchy R."/>
            <person name="Gladieux P."/>
            <person name="Thoren M.H."/>
            <person name="Johannesson H."/>
        </authorList>
    </citation>
    <scope>NUCLEOTIDE SEQUENCE</scope>
    <source>
        <strain evidence="2">SMH4607-1</strain>
    </source>
</reference>
<evidence type="ECO:0000313" key="2">
    <source>
        <dbReference type="EMBL" id="KAK0719217.1"/>
    </source>
</evidence>
<keyword evidence="3" id="KW-1185">Reference proteome</keyword>